<keyword evidence="2" id="KW-0472">Membrane</keyword>
<feature type="transmembrane region" description="Helical" evidence="2">
    <location>
        <begin position="86"/>
        <end position="112"/>
    </location>
</feature>
<feature type="region of interest" description="Disordered" evidence="1">
    <location>
        <begin position="1"/>
        <end position="26"/>
    </location>
</feature>
<evidence type="ECO:0000313" key="3">
    <source>
        <dbReference type="EMBL" id="VDM88654.1"/>
    </source>
</evidence>
<keyword evidence="4" id="KW-1185">Reference proteome</keyword>
<reference evidence="4" key="1">
    <citation type="submission" date="2018-02" db="EMBL/GenBank/DDBJ databases">
        <authorList>
            <person name="Seth-Smith MB H."/>
            <person name="Seth-Smith H."/>
        </authorList>
    </citation>
    <scope>NUCLEOTIDE SEQUENCE [LARGE SCALE GENOMIC DNA]</scope>
</reference>
<organism evidence="3 4">
    <name type="scientific">Mycobacterium basiliense</name>
    <dbReference type="NCBI Taxonomy" id="2094119"/>
    <lineage>
        <taxon>Bacteria</taxon>
        <taxon>Bacillati</taxon>
        <taxon>Actinomycetota</taxon>
        <taxon>Actinomycetes</taxon>
        <taxon>Mycobacteriales</taxon>
        <taxon>Mycobacteriaceae</taxon>
        <taxon>Mycobacterium</taxon>
    </lineage>
</organism>
<feature type="transmembrane region" description="Helical" evidence="2">
    <location>
        <begin position="41"/>
        <end position="66"/>
    </location>
</feature>
<accession>A0A447GE01</accession>
<dbReference type="KEGG" id="mbai:MB901379_02217"/>
<keyword evidence="2" id="KW-0812">Transmembrane</keyword>
<keyword evidence="2" id="KW-1133">Transmembrane helix</keyword>
<protein>
    <submittedName>
        <fullName evidence="3">Uncharacterized protein</fullName>
    </submittedName>
</protein>
<name>A0A447GE01_9MYCO</name>
<feature type="transmembrane region" description="Helical" evidence="2">
    <location>
        <begin position="119"/>
        <end position="138"/>
    </location>
</feature>
<dbReference type="AlphaFoldDB" id="A0A447GE01"/>
<dbReference type="Proteomes" id="UP000269998">
    <property type="component" value="Chromosome"/>
</dbReference>
<proteinExistence type="predicted"/>
<dbReference type="EMBL" id="LR130759">
    <property type="protein sequence ID" value="VDM88654.1"/>
    <property type="molecule type" value="Genomic_DNA"/>
</dbReference>
<dbReference type="RefSeq" id="WP_197717882.1">
    <property type="nucleotide sequence ID" value="NZ_CBCSKE010000001.1"/>
</dbReference>
<evidence type="ECO:0000256" key="1">
    <source>
        <dbReference type="SAM" id="MobiDB-lite"/>
    </source>
</evidence>
<evidence type="ECO:0000313" key="4">
    <source>
        <dbReference type="Proteomes" id="UP000269998"/>
    </source>
</evidence>
<feature type="compositionally biased region" description="Low complexity" evidence="1">
    <location>
        <begin position="7"/>
        <end position="17"/>
    </location>
</feature>
<sequence>MASPNQPEETPGSTTESPPSPEGPEGRAPQILKLRIVPWDVALTVIVSAVLLIVVTSTSWAARLFAFTENVCISEDCPLVPFGLNYYIYPVMWGGIGAAVAAAVIGPLISMLRGWYMSFWPIMAIGVITLTSVFGYALTGFSESYGR</sequence>
<gene>
    <name evidence="3" type="ORF">MB901379_02217</name>
</gene>
<evidence type="ECO:0000256" key="2">
    <source>
        <dbReference type="SAM" id="Phobius"/>
    </source>
</evidence>